<gene>
    <name evidence="2" type="ORF">ETAA8_38130</name>
</gene>
<evidence type="ECO:0000313" key="3">
    <source>
        <dbReference type="Proteomes" id="UP000315017"/>
    </source>
</evidence>
<sequence length="475" mass="51840">MDGAEHQNPTLVTTQWHALGQRMEVSVLITTASSLKSQSLKDLTRLAKKNGVTVGQSMRKDDLVKALLRKSKPKKAPPKAIAAKVSAAKPVAAKPVAAKAVSGKAVAAKSMPAKPAPKSIVAKPQGVSANRKSPGPKSPAPKAPPRPTNGKAHAAHSNGVHKPHSKAKPVATKREEKISQRIHEQQAFRERLKDLSTAYTKAGTIAKKGTDKDRLVLMVRDPYWLQVSWQVTRVSVKRAEAALAEQWHGARPILRLMEVDGGTTTSTAERVVREIDVHGGVTNWYIDVPNPPHSYRADLGYIATNGKFFSICRSNSVSTPPPDTSDAIDENWSDIAENYEKVYAMSGGYSEESSSGELQELFEERLQRPMTPPSSNQFGVGADRVINKHRDFRFNVDAEMIVFGATKPDARVTLAGEPVKLRPDGSFTIRLSMPDKRQVLPVVSSSADGVEQRTVVIAVERNTKVLEPMVREQND</sequence>
<dbReference type="InterPro" id="IPR032585">
    <property type="entry name" value="DUF4912"/>
</dbReference>
<feature type="compositionally biased region" description="Pro residues" evidence="1">
    <location>
        <begin position="136"/>
        <end position="147"/>
    </location>
</feature>
<feature type="compositionally biased region" description="Basic and acidic residues" evidence="1">
    <location>
        <begin position="172"/>
        <end position="184"/>
    </location>
</feature>
<feature type="compositionally biased region" description="Low complexity" evidence="1">
    <location>
        <begin position="105"/>
        <end position="118"/>
    </location>
</feature>
<dbReference type="AlphaFoldDB" id="A0A517YER7"/>
<evidence type="ECO:0000313" key="2">
    <source>
        <dbReference type="EMBL" id="QDU28708.1"/>
    </source>
</evidence>
<evidence type="ECO:0008006" key="4">
    <source>
        <dbReference type="Google" id="ProtNLM"/>
    </source>
</evidence>
<evidence type="ECO:0000256" key="1">
    <source>
        <dbReference type="SAM" id="MobiDB-lite"/>
    </source>
</evidence>
<feature type="region of interest" description="Disordered" evidence="1">
    <location>
        <begin position="105"/>
        <end position="184"/>
    </location>
</feature>
<proteinExistence type="predicted"/>
<dbReference type="Pfam" id="PF16258">
    <property type="entry name" value="DUF4912"/>
    <property type="match status" value="1"/>
</dbReference>
<protein>
    <recommendedName>
        <fullName evidence="4">DUF4912 domain-containing protein</fullName>
    </recommendedName>
</protein>
<accession>A0A517YER7</accession>
<name>A0A517YER7_9BACT</name>
<dbReference type="EMBL" id="CP036274">
    <property type="protein sequence ID" value="QDU28708.1"/>
    <property type="molecule type" value="Genomic_DNA"/>
</dbReference>
<dbReference type="KEGG" id="aagg:ETAA8_38130"/>
<reference evidence="2 3" key="1">
    <citation type="submission" date="2019-02" db="EMBL/GenBank/DDBJ databases">
        <title>Deep-cultivation of Planctomycetes and their phenomic and genomic characterization uncovers novel biology.</title>
        <authorList>
            <person name="Wiegand S."/>
            <person name="Jogler M."/>
            <person name="Boedeker C."/>
            <person name="Pinto D."/>
            <person name="Vollmers J."/>
            <person name="Rivas-Marin E."/>
            <person name="Kohn T."/>
            <person name="Peeters S.H."/>
            <person name="Heuer A."/>
            <person name="Rast P."/>
            <person name="Oberbeckmann S."/>
            <person name="Bunk B."/>
            <person name="Jeske O."/>
            <person name="Meyerdierks A."/>
            <person name="Storesund J.E."/>
            <person name="Kallscheuer N."/>
            <person name="Luecker S."/>
            <person name="Lage O.M."/>
            <person name="Pohl T."/>
            <person name="Merkel B.J."/>
            <person name="Hornburger P."/>
            <person name="Mueller R.-W."/>
            <person name="Bruemmer F."/>
            <person name="Labrenz M."/>
            <person name="Spormann A.M."/>
            <person name="Op den Camp H."/>
            <person name="Overmann J."/>
            <person name="Amann R."/>
            <person name="Jetten M.S.M."/>
            <person name="Mascher T."/>
            <person name="Medema M.H."/>
            <person name="Devos D.P."/>
            <person name="Kaster A.-K."/>
            <person name="Ovreas L."/>
            <person name="Rohde M."/>
            <person name="Galperin M.Y."/>
            <person name="Jogler C."/>
        </authorList>
    </citation>
    <scope>NUCLEOTIDE SEQUENCE [LARGE SCALE GENOMIC DNA]</scope>
    <source>
        <strain evidence="2 3">ETA_A8</strain>
    </source>
</reference>
<keyword evidence="3" id="KW-1185">Reference proteome</keyword>
<organism evidence="2 3">
    <name type="scientific">Anatilimnocola aggregata</name>
    <dbReference type="NCBI Taxonomy" id="2528021"/>
    <lineage>
        <taxon>Bacteria</taxon>
        <taxon>Pseudomonadati</taxon>
        <taxon>Planctomycetota</taxon>
        <taxon>Planctomycetia</taxon>
        <taxon>Pirellulales</taxon>
        <taxon>Pirellulaceae</taxon>
        <taxon>Anatilimnocola</taxon>
    </lineage>
</organism>
<dbReference type="Proteomes" id="UP000315017">
    <property type="component" value="Chromosome"/>
</dbReference>